<reference evidence="1" key="3">
    <citation type="submission" date="2023-07" db="EMBL/GenBank/DDBJ databases">
        <title>An improved reference 1 genome and first organelle genomes of Quercus suber.</title>
        <authorList>
            <consortium name="Genosuber Consortium"/>
            <person name="Usie A."/>
            <person name="Serra O."/>
            <person name="Barros P."/>
        </authorList>
    </citation>
    <scope>NUCLEOTIDE SEQUENCE</scope>
    <source>
        <strain evidence="1">HL8</strain>
        <tissue evidence="1">Leaves</tissue>
    </source>
</reference>
<protein>
    <submittedName>
        <fullName evidence="1">Uncharacterized protein</fullName>
    </submittedName>
</protein>
<dbReference type="EMBL" id="PKMF04000013">
    <property type="protein sequence ID" value="KAK7859302.1"/>
    <property type="molecule type" value="Genomic_DNA"/>
</dbReference>
<gene>
    <name evidence="1" type="ORF">CFP56_006800</name>
</gene>
<name>A0AAW0M8X3_QUESU</name>
<reference evidence="1" key="1">
    <citation type="submission" date="2017-12" db="EMBL/GenBank/DDBJ databases">
        <authorList>
            <person name="Barbosa P."/>
            <person name="Usie A."/>
            <person name="Ramos A.M."/>
        </authorList>
    </citation>
    <scope>NUCLEOTIDE SEQUENCE</scope>
    <source>
        <strain evidence="1">HL8</strain>
        <tissue evidence="1">Leaves</tissue>
    </source>
</reference>
<dbReference type="AlphaFoldDB" id="A0AAW0M8X3"/>
<evidence type="ECO:0000313" key="1">
    <source>
        <dbReference type="EMBL" id="KAK7859302.1"/>
    </source>
</evidence>
<organism evidence="1">
    <name type="scientific">Quercus suber</name>
    <name type="common">Cork oak</name>
    <dbReference type="NCBI Taxonomy" id="58331"/>
    <lineage>
        <taxon>Eukaryota</taxon>
        <taxon>Viridiplantae</taxon>
        <taxon>Streptophyta</taxon>
        <taxon>Embryophyta</taxon>
        <taxon>Tracheophyta</taxon>
        <taxon>Spermatophyta</taxon>
        <taxon>Magnoliopsida</taxon>
        <taxon>eudicotyledons</taxon>
        <taxon>Gunneridae</taxon>
        <taxon>Pentapetalae</taxon>
        <taxon>rosids</taxon>
        <taxon>fabids</taxon>
        <taxon>Fagales</taxon>
        <taxon>Fagaceae</taxon>
        <taxon>Quercus</taxon>
    </lineage>
</organism>
<accession>A0AAW0M8X3</accession>
<reference evidence="1" key="2">
    <citation type="journal article" date="2018" name="Sci. Data">
        <title>The draft genome sequence of cork oak.</title>
        <authorList>
            <person name="Ramos A.M."/>
            <person name="Usie A."/>
            <person name="Barbosa P."/>
            <person name="Barros P.M."/>
            <person name="Capote T."/>
            <person name="Chaves I."/>
            <person name="Simoes F."/>
            <person name="Abreu I."/>
            <person name="Carrasquinho I."/>
            <person name="Faro C."/>
            <person name="Guimaraes J.B."/>
            <person name="Mendonca D."/>
            <person name="Nobrega F."/>
            <person name="Rodrigues L."/>
            <person name="Saibo N.J.M."/>
            <person name="Varela M.C."/>
            <person name="Egas C."/>
            <person name="Matos J."/>
            <person name="Miguel C.M."/>
            <person name="Oliveira M.M."/>
            <person name="Ricardo C.P."/>
            <person name="Goncalves S."/>
        </authorList>
    </citation>
    <scope>NUCLEOTIDE SEQUENCE [LARGE SCALE GENOMIC DNA]</scope>
    <source>
        <strain evidence="1">HL8</strain>
    </source>
</reference>
<proteinExistence type="predicted"/>
<comment type="caution">
    <text evidence="1">The sequence shown here is derived from an EMBL/GenBank/DDBJ whole genome shotgun (WGS) entry which is preliminary data.</text>
</comment>
<sequence>MKKAQFSVSVGVYLQRNVLKDGMYRLYGNEKQERLLTGTLINLTSMFKTQPFATKGSMA</sequence>